<dbReference type="RefSeq" id="WP_132260168.1">
    <property type="nucleotide sequence ID" value="NZ_SLZQ01000016.1"/>
</dbReference>
<sequence>MLLSSQTNRYAHQLIEARNKGKPMAPLTSRAPLSITDAYEIAKTIADIRIANGEVMVGRKVGFANTKYQARHGLVSHEATPTWSPLFDSTVRYVEDNHGVQSLAGALQPRIQPEIVFKLGATPDPHASVHGLTDCIEWMAHGLEIVTCPYPDWRFEIADAIAAFGLHGALLIGEPKSLSQASRNHLMQVLADSSVSLSRSDGDEFTLCAAGFGSDVMGSPVYALKRLHRMLASNPQFPPLAAGEIVCTGAWAEAFPLAPGQTWVTAFSGVSLPGLSISFV</sequence>
<dbReference type="GO" id="GO:0008684">
    <property type="term" value="F:2-oxopent-4-enoate hydratase activity"/>
    <property type="evidence" value="ECO:0007669"/>
    <property type="project" value="TreeGrafter"/>
</dbReference>
<dbReference type="SUPFAM" id="SSF56529">
    <property type="entry name" value="FAH"/>
    <property type="match status" value="1"/>
</dbReference>
<gene>
    <name evidence="1" type="ORF">EDC30_11648</name>
</gene>
<dbReference type="PANTHER" id="PTHR30143">
    <property type="entry name" value="ACID HYDRATASE"/>
    <property type="match status" value="1"/>
</dbReference>
<evidence type="ECO:0000313" key="2">
    <source>
        <dbReference type="Proteomes" id="UP000295382"/>
    </source>
</evidence>
<dbReference type="OrthoDB" id="8961539at2"/>
<organism evidence="1 2">
    <name type="scientific">Paucimonas lemoignei</name>
    <name type="common">Pseudomonas lemoignei</name>
    <dbReference type="NCBI Taxonomy" id="29443"/>
    <lineage>
        <taxon>Bacteria</taxon>
        <taxon>Pseudomonadati</taxon>
        <taxon>Pseudomonadota</taxon>
        <taxon>Betaproteobacteria</taxon>
        <taxon>Burkholderiales</taxon>
        <taxon>Burkholderiaceae</taxon>
        <taxon>Paucimonas</taxon>
    </lineage>
</organism>
<dbReference type="InterPro" id="IPR050772">
    <property type="entry name" value="Hydratase-Decarb/MhpD_sf"/>
</dbReference>
<reference evidence="1 2" key="1">
    <citation type="submission" date="2019-03" db="EMBL/GenBank/DDBJ databases">
        <title>Genomic Encyclopedia of Type Strains, Phase IV (KMG-IV): sequencing the most valuable type-strain genomes for metagenomic binning, comparative biology and taxonomic classification.</title>
        <authorList>
            <person name="Goeker M."/>
        </authorList>
    </citation>
    <scope>NUCLEOTIDE SEQUENCE [LARGE SCALE GENOMIC DNA]</scope>
    <source>
        <strain evidence="1 2">DSM 7445</strain>
    </source>
</reference>
<protein>
    <submittedName>
        <fullName evidence="1">2-keto-4-pentenoate hydratase</fullName>
    </submittedName>
</protein>
<dbReference type="GO" id="GO:0005737">
    <property type="term" value="C:cytoplasm"/>
    <property type="evidence" value="ECO:0007669"/>
    <property type="project" value="TreeGrafter"/>
</dbReference>
<dbReference type="EMBL" id="SLZQ01000016">
    <property type="protein sequence ID" value="TCS33516.1"/>
    <property type="molecule type" value="Genomic_DNA"/>
</dbReference>
<proteinExistence type="predicted"/>
<dbReference type="AlphaFoldDB" id="A0A4R3HSR5"/>
<name>A0A4R3HSR5_PAULE</name>
<dbReference type="InterPro" id="IPR036663">
    <property type="entry name" value="Fumarylacetoacetase_C_sf"/>
</dbReference>
<evidence type="ECO:0000313" key="1">
    <source>
        <dbReference type="EMBL" id="TCS33516.1"/>
    </source>
</evidence>
<dbReference type="Gene3D" id="3.90.850.10">
    <property type="entry name" value="Fumarylacetoacetase-like, C-terminal domain"/>
    <property type="match status" value="1"/>
</dbReference>
<keyword evidence="2" id="KW-1185">Reference proteome</keyword>
<comment type="caution">
    <text evidence="1">The sequence shown here is derived from an EMBL/GenBank/DDBJ whole genome shotgun (WGS) entry which is preliminary data.</text>
</comment>
<accession>A0A4R3HSR5</accession>
<dbReference type="PANTHER" id="PTHR30143:SF0">
    <property type="entry name" value="2-KETO-4-PENTENOATE HYDRATASE"/>
    <property type="match status" value="1"/>
</dbReference>
<dbReference type="Proteomes" id="UP000295382">
    <property type="component" value="Unassembled WGS sequence"/>
</dbReference>